<dbReference type="CTD" id="9953700"/>
<dbReference type="InParanoid" id="A0A1S0TED4"/>
<organism evidence="1">
    <name type="scientific">Loa loa</name>
    <name type="common">Eye worm</name>
    <name type="synonym">Filaria loa</name>
    <dbReference type="NCBI Taxonomy" id="7209"/>
    <lineage>
        <taxon>Eukaryota</taxon>
        <taxon>Metazoa</taxon>
        <taxon>Ecdysozoa</taxon>
        <taxon>Nematoda</taxon>
        <taxon>Chromadorea</taxon>
        <taxon>Rhabditida</taxon>
        <taxon>Spirurina</taxon>
        <taxon>Spiruromorpha</taxon>
        <taxon>Filarioidea</taxon>
        <taxon>Onchocercidae</taxon>
        <taxon>Loa</taxon>
    </lineage>
</organism>
<dbReference type="KEGG" id="loa:LOAG_16202"/>
<gene>
    <name evidence="1" type="ORF">LOAG_16202</name>
</gene>
<dbReference type="RefSeq" id="XP_003151738.1">
    <property type="nucleotide sequence ID" value="XM_003151690.1"/>
</dbReference>
<name>A0A1S0TED4_LOALO</name>
<protein>
    <submittedName>
        <fullName evidence="1">Uncharacterized protein</fullName>
    </submittedName>
</protein>
<feature type="non-terminal residue" evidence="1">
    <location>
        <position position="1"/>
    </location>
</feature>
<dbReference type="EMBL" id="JH716791">
    <property type="protein sequence ID" value="EFO12331.1"/>
    <property type="molecule type" value="Genomic_DNA"/>
</dbReference>
<proteinExistence type="predicted"/>
<dbReference type="GeneID" id="9953700"/>
<sequence length="103" mass="11945">LFKTISKDEDVLGLTVQFYSLKVSPLRQVNVRGNEILVYFMGKKRKNNLGSIPYPIRKQMISDKKDENKAKKRKTKDHVASYIQLKRNIKNGSNRSRMDGCDL</sequence>
<evidence type="ECO:0000313" key="1">
    <source>
        <dbReference type="EMBL" id="EFO12331.1"/>
    </source>
</evidence>
<reference evidence="1" key="1">
    <citation type="submission" date="2012-04" db="EMBL/GenBank/DDBJ databases">
        <title>The Genome Sequence of Loa loa.</title>
        <authorList>
            <consortium name="The Broad Institute Genome Sequencing Platform"/>
            <consortium name="Broad Institute Genome Sequencing Center for Infectious Disease"/>
            <person name="Nutman T.B."/>
            <person name="Fink D.L."/>
            <person name="Russ C."/>
            <person name="Young S."/>
            <person name="Zeng Q."/>
            <person name="Gargeya S."/>
            <person name="Alvarado L."/>
            <person name="Berlin A."/>
            <person name="Chapman S.B."/>
            <person name="Chen Z."/>
            <person name="Freedman E."/>
            <person name="Gellesch M."/>
            <person name="Goldberg J."/>
            <person name="Griggs A."/>
            <person name="Gujja S."/>
            <person name="Heilman E.R."/>
            <person name="Heiman D."/>
            <person name="Howarth C."/>
            <person name="Mehta T."/>
            <person name="Neiman D."/>
            <person name="Pearson M."/>
            <person name="Roberts A."/>
            <person name="Saif S."/>
            <person name="Shea T."/>
            <person name="Shenoy N."/>
            <person name="Sisk P."/>
            <person name="Stolte C."/>
            <person name="Sykes S."/>
            <person name="White J."/>
            <person name="Yandava C."/>
            <person name="Haas B."/>
            <person name="Henn M.R."/>
            <person name="Nusbaum C."/>
            <person name="Birren B."/>
        </authorList>
    </citation>
    <scope>NUCLEOTIDE SEQUENCE [LARGE SCALE GENOMIC DNA]</scope>
</reference>
<dbReference type="AlphaFoldDB" id="A0A1S0TED4"/>
<accession>A0A1S0TED4</accession>